<reference evidence="4" key="1">
    <citation type="submission" date="2019-12" db="EMBL/GenBank/DDBJ databases">
        <title>Genome sequencing and annotation of Brassica cretica.</title>
        <authorList>
            <person name="Studholme D.J."/>
            <person name="Sarris P.F."/>
        </authorList>
    </citation>
    <scope>NUCLEOTIDE SEQUENCE</scope>
    <source>
        <strain evidence="4">PFS-001/15</strain>
        <tissue evidence="4">Leaf</tissue>
    </source>
</reference>
<evidence type="ECO:0000313" key="4">
    <source>
        <dbReference type="EMBL" id="KAF2580532.1"/>
    </source>
</evidence>
<proteinExistence type="predicted"/>
<keyword evidence="3" id="KW-0812">Transmembrane</keyword>
<dbReference type="PANTHER" id="PTHR42684:SF3">
    <property type="entry name" value="ADENOSYLMETHIONINE-8-AMINO-7-OXONONANOATE AMINOTRANSFERASE"/>
    <property type="match status" value="1"/>
</dbReference>
<comment type="caution">
    <text evidence="4">The sequence shown here is derived from an EMBL/GenBank/DDBJ whole genome shotgun (WGS) entry which is preliminary data.</text>
</comment>
<evidence type="ECO:0000256" key="1">
    <source>
        <dbReference type="ARBA" id="ARBA00022576"/>
    </source>
</evidence>
<dbReference type="InterPro" id="IPR015421">
    <property type="entry name" value="PyrdxlP-dep_Trfase_major"/>
</dbReference>
<dbReference type="Proteomes" id="UP000712281">
    <property type="component" value="Unassembled WGS sequence"/>
</dbReference>
<keyword evidence="3" id="KW-0472">Membrane</keyword>
<evidence type="ECO:0000256" key="3">
    <source>
        <dbReference type="SAM" id="Phobius"/>
    </source>
</evidence>
<feature type="transmembrane region" description="Helical" evidence="3">
    <location>
        <begin position="345"/>
        <end position="362"/>
    </location>
</feature>
<accession>A0A8S9JGF7</accession>
<sequence>MDCESISVSDRRITPSYTFYTIASQALEFRAAGSVDIIPSSLSLPFDQVMHLYLNSPIPIASSYFHKTYGGKSVAFMLLLTANLVDFSFMEFMLFPKFPLVFSGIVAGSLMSIATNASMFVLFKGSAFRCIVTSAFIADFRIDILAQCAVPISGVGLLSVADNPQLDFPLLSITEVDSGFVVSFFEHLLLSWRVNLVWYYNNALGRPEKKKFIARKKSYHSSILISISLSRLQVLHQNFDLPAPFVLHIDCPHYCRFHHPEDFSIRLAKNLEDLIIKEGPETLILHNDNCSFMDTKRGFKGHAEPPFKEKIKELIENGTLKKSREVPHAKAVAKSFEKPCAKSKFTILITLNYAVFFAYISLRERENMNLMCCSSSNATKYGGVRKIESVTLAELNSFVLNASPQCFRILQQGFSSFTCASCNEENAVGVVGAPVEAFSIQLLIQTSEFIYNSH</sequence>
<keyword evidence="3" id="KW-1133">Transmembrane helix</keyword>
<name>A0A8S9JGF7_BRACR</name>
<dbReference type="SUPFAM" id="SSF53383">
    <property type="entry name" value="PLP-dependent transferases"/>
    <property type="match status" value="1"/>
</dbReference>
<protein>
    <submittedName>
        <fullName evidence="4">Uncharacterized protein</fullName>
    </submittedName>
</protein>
<dbReference type="GO" id="GO:0004015">
    <property type="term" value="F:adenosylmethionine-8-amino-7-oxononanoate transaminase activity"/>
    <property type="evidence" value="ECO:0007669"/>
    <property type="project" value="TreeGrafter"/>
</dbReference>
<dbReference type="AlphaFoldDB" id="A0A8S9JGF7"/>
<keyword evidence="2" id="KW-0808">Transferase</keyword>
<feature type="transmembrane region" description="Helical" evidence="3">
    <location>
        <begin position="74"/>
        <end position="95"/>
    </location>
</feature>
<feature type="transmembrane region" description="Helical" evidence="3">
    <location>
        <begin position="101"/>
        <end position="123"/>
    </location>
</feature>
<evidence type="ECO:0000313" key="5">
    <source>
        <dbReference type="Proteomes" id="UP000712281"/>
    </source>
</evidence>
<keyword evidence="1" id="KW-0032">Aminotransferase</keyword>
<gene>
    <name evidence="4" type="ORF">F2Q68_00003657</name>
</gene>
<dbReference type="GO" id="GO:0009448">
    <property type="term" value="P:gamma-aminobutyric acid metabolic process"/>
    <property type="evidence" value="ECO:0007669"/>
    <property type="project" value="TreeGrafter"/>
</dbReference>
<dbReference type="InterPro" id="IPR015424">
    <property type="entry name" value="PyrdxlP-dep_Trfase"/>
</dbReference>
<dbReference type="PANTHER" id="PTHR42684">
    <property type="entry name" value="ADENOSYLMETHIONINE-8-AMINO-7-OXONONANOATE AMINOTRANSFERASE"/>
    <property type="match status" value="1"/>
</dbReference>
<evidence type="ECO:0000256" key="2">
    <source>
        <dbReference type="ARBA" id="ARBA00022679"/>
    </source>
</evidence>
<dbReference type="GO" id="GO:0009102">
    <property type="term" value="P:biotin biosynthetic process"/>
    <property type="evidence" value="ECO:0007669"/>
    <property type="project" value="TreeGrafter"/>
</dbReference>
<organism evidence="4 5">
    <name type="scientific">Brassica cretica</name>
    <name type="common">Mustard</name>
    <dbReference type="NCBI Taxonomy" id="69181"/>
    <lineage>
        <taxon>Eukaryota</taxon>
        <taxon>Viridiplantae</taxon>
        <taxon>Streptophyta</taxon>
        <taxon>Embryophyta</taxon>
        <taxon>Tracheophyta</taxon>
        <taxon>Spermatophyta</taxon>
        <taxon>Magnoliopsida</taxon>
        <taxon>eudicotyledons</taxon>
        <taxon>Gunneridae</taxon>
        <taxon>Pentapetalae</taxon>
        <taxon>rosids</taxon>
        <taxon>malvids</taxon>
        <taxon>Brassicales</taxon>
        <taxon>Brassicaceae</taxon>
        <taxon>Brassiceae</taxon>
        <taxon>Brassica</taxon>
    </lineage>
</organism>
<dbReference type="EMBL" id="QGKW02001660">
    <property type="protein sequence ID" value="KAF2580532.1"/>
    <property type="molecule type" value="Genomic_DNA"/>
</dbReference>
<dbReference type="Gene3D" id="3.40.640.10">
    <property type="entry name" value="Type I PLP-dependent aspartate aminotransferase-like (Major domain)"/>
    <property type="match status" value="1"/>
</dbReference>